<keyword evidence="1" id="KW-1133">Transmembrane helix</keyword>
<dbReference type="Pfam" id="PF07907">
    <property type="entry name" value="YibE_F"/>
    <property type="match status" value="1"/>
</dbReference>
<evidence type="ECO:0000256" key="1">
    <source>
        <dbReference type="SAM" id="Phobius"/>
    </source>
</evidence>
<feature type="transmembrane region" description="Helical" evidence="1">
    <location>
        <begin position="17"/>
        <end position="34"/>
    </location>
</feature>
<feature type="transmembrane region" description="Helical" evidence="1">
    <location>
        <begin position="210"/>
        <end position="233"/>
    </location>
</feature>
<sequence length="378" mass="41989">MYHGGIYLNINRKKKTLFLYSFVLFCVVISLLFTQNNFRFYKQPIVEIVTETLTGKENFNDSTSNDELFHQTLVGKIKNGEQKDQLISLENTYSSSGAFDHQYQVGDELFVSIKKNSDSSQLTGTVDGPKRDKYVVYAAWLFVLTVLLVGKKSGLFSLISLIVNILVLYLALNSYIHSEQASLLLISSGLVVFFTVTSLLLVSGKNEKTVAAILATIIGTFSALLIAYIVMMLTAEKGLRYEEMAFITRSPQKVFLASILVGSLGAVMDIAITITSSLYELYDKDNNISLKSLKESGNEIGKDIMGTMTNVLFFAYVSGGIPMILLYLKNGSTWGYTLSMNLSLELTRALVGSIGIVLTIPISIHTAIYFIHKRRNNK</sequence>
<evidence type="ECO:0000313" key="3">
    <source>
        <dbReference type="Proteomes" id="UP000638836"/>
    </source>
</evidence>
<keyword evidence="1" id="KW-0472">Membrane</keyword>
<keyword evidence="3" id="KW-1185">Reference proteome</keyword>
<feature type="transmembrane region" description="Helical" evidence="1">
    <location>
        <begin position="311"/>
        <end position="328"/>
    </location>
</feature>
<organism evidence="2 3">
    <name type="scientific">Carnobacterium inhibens</name>
    <dbReference type="NCBI Taxonomy" id="147709"/>
    <lineage>
        <taxon>Bacteria</taxon>
        <taxon>Bacillati</taxon>
        <taxon>Bacillota</taxon>
        <taxon>Bacilli</taxon>
        <taxon>Lactobacillales</taxon>
        <taxon>Carnobacteriaceae</taxon>
        <taxon>Carnobacterium</taxon>
    </lineage>
</organism>
<dbReference type="Proteomes" id="UP000638836">
    <property type="component" value="Unassembled WGS sequence"/>
</dbReference>
<gene>
    <name evidence="2" type="ORF">GLO26_02025</name>
</gene>
<dbReference type="PANTHER" id="PTHR41771:SF1">
    <property type="entry name" value="MEMBRANE PROTEIN"/>
    <property type="match status" value="1"/>
</dbReference>
<feature type="transmembrane region" description="Helical" evidence="1">
    <location>
        <begin position="349"/>
        <end position="371"/>
    </location>
</feature>
<reference evidence="2 3" key="1">
    <citation type="journal article" date="2020" name="Microorganisms">
        <title>New Insight into Antimicrobial Compounds from Food and Marine-Sourced Carnobacterium Species through Phenotype and Genome Analyses.</title>
        <authorList>
            <person name="Begrem S."/>
            <person name="Ivaniuk F."/>
            <person name="Gigout-Chevalier F."/>
            <person name="Kolypczuk L."/>
            <person name="Bonnetot S."/>
            <person name="Leroi F."/>
            <person name="Grovel O."/>
            <person name="Delbarre-Ladrat C."/>
            <person name="Passerini D."/>
        </authorList>
    </citation>
    <scope>NUCLEOTIDE SEQUENCE [LARGE SCALE GENOMIC DNA]</scope>
    <source>
        <strain evidence="2 3">MIP2551</strain>
    </source>
</reference>
<comment type="caution">
    <text evidence="2">The sequence shown here is derived from an EMBL/GenBank/DDBJ whole genome shotgun (WGS) entry which is preliminary data.</text>
</comment>
<dbReference type="PANTHER" id="PTHR41771">
    <property type="entry name" value="MEMBRANE PROTEIN-RELATED"/>
    <property type="match status" value="1"/>
</dbReference>
<dbReference type="InterPro" id="IPR012507">
    <property type="entry name" value="YibE_F"/>
</dbReference>
<proteinExistence type="predicted"/>
<accession>A0ABR7TB69</accession>
<feature type="transmembrane region" description="Helical" evidence="1">
    <location>
        <begin position="134"/>
        <end position="150"/>
    </location>
</feature>
<feature type="transmembrane region" description="Helical" evidence="1">
    <location>
        <begin position="156"/>
        <end position="176"/>
    </location>
</feature>
<evidence type="ECO:0000313" key="2">
    <source>
        <dbReference type="EMBL" id="MBC9824606.1"/>
    </source>
</evidence>
<feature type="transmembrane region" description="Helical" evidence="1">
    <location>
        <begin position="183"/>
        <end position="204"/>
    </location>
</feature>
<protein>
    <submittedName>
        <fullName evidence="2">YibE/F family protein</fullName>
    </submittedName>
</protein>
<keyword evidence="1" id="KW-0812">Transmembrane</keyword>
<dbReference type="EMBL" id="WNJQ01000001">
    <property type="protein sequence ID" value="MBC9824606.1"/>
    <property type="molecule type" value="Genomic_DNA"/>
</dbReference>
<feature type="transmembrane region" description="Helical" evidence="1">
    <location>
        <begin position="254"/>
        <end position="279"/>
    </location>
</feature>
<name>A0ABR7TB69_9LACT</name>